<evidence type="ECO:0000256" key="1">
    <source>
        <dbReference type="SAM" id="MobiDB-lite"/>
    </source>
</evidence>
<proteinExistence type="predicted"/>
<evidence type="ECO:0000313" key="3">
    <source>
        <dbReference type="Proteomes" id="UP001233172"/>
    </source>
</evidence>
<reference evidence="2" key="1">
    <citation type="journal article" date="2023" name="PLoS Negl. Trop. Dis.">
        <title>A genome sequence for Biomphalaria pfeifferi, the major vector snail for the human-infecting parasite Schistosoma mansoni.</title>
        <authorList>
            <person name="Bu L."/>
            <person name="Lu L."/>
            <person name="Laidemitt M.R."/>
            <person name="Zhang S.M."/>
            <person name="Mutuku M."/>
            <person name="Mkoji G."/>
            <person name="Steinauer M."/>
            <person name="Loker E.S."/>
        </authorList>
    </citation>
    <scope>NUCLEOTIDE SEQUENCE</scope>
    <source>
        <strain evidence="2">KasaAsao</strain>
    </source>
</reference>
<dbReference type="EMBL" id="JASAOG010000246">
    <property type="protein sequence ID" value="KAK0042245.1"/>
    <property type="molecule type" value="Genomic_DNA"/>
</dbReference>
<feature type="region of interest" description="Disordered" evidence="1">
    <location>
        <begin position="1"/>
        <end position="24"/>
    </location>
</feature>
<organism evidence="2 3">
    <name type="scientific">Biomphalaria pfeifferi</name>
    <name type="common">Bloodfluke planorb</name>
    <name type="synonym">Freshwater snail</name>
    <dbReference type="NCBI Taxonomy" id="112525"/>
    <lineage>
        <taxon>Eukaryota</taxon>
        <taxon>Metazoa</taxon>
        <taxon>Spiralia</taxon>
        <taxon>Lophotrochozoa</taxon>
        <taxon>Mollusca</taxon>
        <taxon>Gastropoda</taxon>
        <taxon>Heterobranchia</taxon>
        <taxon>Euthyneura</taxon>
        <taxon>Panpulmonata</taxon>
        <taxon>Hygrophila</taxon>
        <taxon>Lymnaeoidea</taxon>
        <taxon>Planorbidae</taxon>
        <taxon>Biomphalaria</taxon>
    </lineage>
</organism>
<gene>
    <name evidence="2" type="ORF">Bpfe_028300</name>
</gene>
<keyword evidence="3" id="KW-1185">Reference proteome</keyword>
<sequence>MRLFISSSESFPPTGTTLGWESGKPGTSASTCYNFMQTNYGPPLPFPALCPLRHSCIDEQLASSCCHKA</sequence>
<reference evidence="2" key="2">
    <citation type="submission" date="2023-04" db="EMBL/GenBank/DDBJ databases">
        <authorList>
            <person name="Bu L."/>
            <person name="Lu L."/>
            <person name="Laidemitt M.R."/>
            <person name="Zhang S.M."/>
            <person name="Mutuku M."/>
            <person name="Mkoji G."/>
            <person name="Steinauer M."/>
            <person name="Loker E.S."/>
        </authorList>
    </citation>
    <scope>NUCLEOTIDE SEQUENCE</scope>
    <source>
        <strain evidence="2">KasaAsao</strain>
        <tissue evidence="2">Whole Snail</tissue>
    </source>
</reference>
<dbReference type="AlphaFoldDB" id="A0AAD8EW89"/>
<protein>
    <submittedName>
        <fullName evidence="2">Uncharacterized protein</fullName>
    </submittedName>
</protein>
<dbReference type="Proteomes" id="UP001233172">
    <property type="component" value="Unassembled WGS sequence"/>
</dbReference>
<accession>A0AAD8EW89</accession>
<name>A0AAD8EW89_BIOPF</name>
<comment type="caution">
    <text evidence="2">The sequence shown here is derived from an EMBL/GenBank/DDBJ whole genome shotgun (WGS) entry which is preliminary data.</text>
</comment>
<evidence type="ECO:0000313" key="2">
    <source>
        <dbReference type="EMBL" id="KAK0042245.1"/>
    </source>
</evidence>